<evidence type="ECO:0000313" key="1">
    <source>
        <dbReference type="EMBL" id="KAF7285217.1"/>
    </source>
</evidence>
<name>A0A834IUD7_RHYFE</name>
<dbReference type="AlphaFoldDB" id="A0A834IUD7"/>
<comment type="caution">
    <text evidence="1">The sequence shown here is derived from an EMBL/GenBank/DDBJ whole genome shotgun (WGS) entry which is preliminary data.</text>
</comment>
<evidence type="ECO:0000313" key="2">
    <source>
        <dbReference type="Proteomes" id="UP000625711"/>
    </source>
</evidence>
<protein>
    <submittedName>
        <fullName evidence="1">Uncharacterized protein</fullName>
    </submittedName>
</protein>
<organism evidence="1 2">
    <name type="scientific">Rhynchophorus ferrugineus</name>
    <name type="common">Red palm weevil</name>
    <name type="synonym">Curculio ferrugineus</name>
    <dbReference type="NCBI Taxonomy" id="354439"/>
    <lineage>
        <taxon>Eukaryota</taxon>
        <taxon>Metazoa</taxon>
        <taxon>Ecdysozoa</taxon>
        <taxon>Arthropoda</taxon>
        <taxon>Hexapoda</taxon>
        <taxon>Insecta</taxon>
        <taxon>Pterygota</taxon>
        <taxon>Neoptera</taxon>
        <taxon>Endopterygota</taxon>
        <taxon>Coleoptera</taxon>
        <taxon>Polyphaga</taxon>
        <taxon>Cucujiformia</taxon>
        <taxon>Curculionidae</taxon>
        <taxon>Dryophthorinae</taxon>
        <taxon>Rhynchophorus</taxon>
    </lineage>
</organism>
<accession>A0A834IUD7</accession>
<reference evidence="1" key="1">
    <citation type="submission" date="2020-08" db="EMBL/GenBank/DDBJ databases">
        <title>Genome sequencing and assembly of the red palm weevil Rhynchophorus ferrugineus.</title>
        <authorList>
            <person name="Dias G.B."/>
            <person name="Bergman C.M."/>
            <person name="Manee M."/>
        </authorList>
    </citation>
    <scope>NUCLEOTIDE SEQUENCE</scope>
    <source>
        <strain evidence="1">AA-2017</strain>
        <tissue evidence="1">Whole larva</tissue>
    </source>
</reference>
<gene>
    <name evidence="1" type="ORF">GWI33_011540</name>
</gene>
<dbReference type="EMBL" id="JAACXV010000059">
    <property type="protein sequence ID" value="KAF7285217.1"/>
    <property type="molecule type" value="Genomic_DNA"/>
</dbReference>
<dbReference type="Proteomes" id="UP000625711">
    <property type="component" value="Unassembled WGS sequence"/>
</dbReference>
<sequence length="79" mass="9199">MHQRENKGGAATRYINYVYILFSDVITPTCFLKHAEDVKNQFCILTLVERESIVCLSLQRHEINELTSGEIFLSVIWHD</sequence>
<proteinExistence type="predicted"/>
<keyword evidence="2" id="KW-1185">Reference proteome</keyword>